<dbReference type="Pfam" id="PF00011">
    <property type="entry name" value="HSP20"/>
    <property type="match status" value="1"/>
</dbReference>
<evidence type="ECO:0000313" key="6">
    <source>
        <dbReference type="EMBL" id="CAI9112278.1"/>
    </source>
</evidence>
<dbReference type="InterPro" id="IPR031107">
    <property type="entry name" value="Small_HSP"/>
</dbReference>
<evidence type="ECO:0000256" key="2">
    <source>
        <dbReference type="PROSITE-ProRule" id="PRU00285"/>
    </source>
</evidence>
<evidence type="ECO:0000259" key="5">
    <source>
        <dbReference type="PROSITE" id="PS01031"/>
    </source>
</evidence>
<keyword evidence="7" id="KW-1185">Reference proteome</keyword>
<keyword evidence="1" id="KW-0346">Stress response</keyword>
<evidence type="ECO:0000256" key="1">
    <source>
        <dbReference type="ARBA" id="ARBA00023016"/>
    </source>
</evidence>
<dbReference type="PROSITE" id="PS01031">
    <property type="entry name" value="SHSP"/>
    <property type="match status" value="1"/>
</dbReference>
<name>A0AAV1DZY1_OLDCO</name>
<dbReference type="SUPFAM" id="SSF49764">
    <property type="entry name" value="HSP20-like chaperones"/>
    <property type="match status" value="1"/>
</dbReference>
<evidence type="ECO:0000256" key="3">
    <source>
        <dbReference type="RuleBase" id="RU003616"/>
    </source>
</evidence>
<feature type="region of interest" description="Disordered" evidence="4">
    <location>
        <begin position="120"/>
        <end position="181"/>
    </location>
</feature>
<dbReference type="Proteomes" id="UP001161247">
    <property type="component" value="Chromosome 7"/>
</dbReference>
<protein>
    <submittedName>
        <fullName evidence="6">OLC1v1012699C1</fullName>
    </submittedName>
</protein>
<evidence type="ECO:0000256" key="4">
    <source>
        <dbReference type="SAM" id="MobiDB-lite"/>
    </source>
</evidence>
<reference evidence="6" key="1">
    <citation type="submission" date="2023-03" db="EMBL/GenBank/DDBJ databases">
        <authorList>
            <person name="Julca I."/>
        </authorList>
    </citation>
    <scope>NUCLEOTIDE SEQUENCE</scope>
</reference>
<dbReference type="PANTHER" id="PTHR11527">
    <property type="entry name" value="HEAT-SHOCK PROTEIN 20 FAMILY MEMBER"/>
    <property type="match status" value="1"/>
</dbReference>
<gene>
    <name evidence="6" type="ORF">OLC1_LOCUS19506</name>
</gene>
<dbReference type="Gene3D" id="2.60.40.790">
    <property type="match status" value="1"/>
</dbReference>
<sequence length="239" mass="26951">MANMFGTGNRRVAQTRKPQNLVFEDFTPSSGLTEDSDSYCLIIDLPGFKKDEVKLQVDDNGHIIVSGERQVNEMKHVRFQQSYKVPEKSNIEETTAKFEDDILYIVIPKLTKDAIVEDNSQNSNINPQTDQVNHPQEQEENKPNAFHKVEVPDPGKMSAISSKPGDVATTENEAKEERQDEEFHDANLENQWNEGSILETLKVQLLKNKGIVVAAVLAFSLGVLVSQKLQTSHETWKET</sequence>
<dbReference type="AlphaFoldDB" id="A0AAV1DZY1"/>
<comment type="similarity">
    <text evidence="2 3">Belongs to the small heat shock protein (HSP20) family.</text>
</comment>
<evidence type="ECO:0000313" key="7">
    <source>
        <dbReference type="Proteomes" id="UP001161247"/>
    </source>
</evidence>
<feature type="domain" description="SHSP" evidence="5">
    <location>
        <begin position="21"/>
        <end position="128"/>
    </location>
</feature>
<accession>A0AAV1DZY1</accession>
<dbReference type="CDD" id="cd06464">
    <property type="entry name" value="ACD_sHsps-like"/>
    <property type="match status" value="1"/>
</dbReference>
<organism evidence="6 7">
    <name type="scientific">Oldenlandia corymbosa var. corymbosa</name>
    <dbReference type="NCBI Taxonomy" id="529605"/>
    <lineage>
        <taxon>Eukaryota</taxon>
        <taxon>Viridiplantae</taxon>
        <taxon>Streptophyta</taxon>
        <taxon>Embryophyta</taxon>
        <taxon>Tracheophyta</taxon>
        <taxon>Spermatophyta</taxon>
        <taxon>Magnoliopsida</taxon>
        <taxon>eudicotyledons</taxon>
        <taxon>Gunneridae</taxon>
        <taxon>Pentapetalae</taxon>
        <taxon>asterids</taxon>
        <taxon>lamiids</taxon>
        <taxon>Gentianales</taxon>
        <taxon>Rubiaceae</taxon>
        <taxon>Rubioideae</taxon>
        <taxon>Spermacoceae</taxon>
        <taxon>Hedyotis-Oldenlandia complex</taxon>
        <taxon>Oldenlandia</taxon>
    </lineage>
</organism>
<dbReference type="InterPro" id="IPR008978">
    <property type="entry name" value="HSP20-like_chaperone"/>
</dbReference>
<feature type="compositionally biased region" description="Basic and acidic residues" evidence="4">
    <location>
        <begin position="136"/>
        <end position="153"/>
    </location>
</feature>
<proteinExistence type="inferred from homology"/>
<dbReference type="InterPro" id="IPR002068">
    <property type="entry name" value="A-crystallin/Hsp20_dom"/>
</dbReference>
<feature type="compositionally biased region" description="Polar residues" evidence="4">
    <location>
        <begin position="120"/>
        <end position="135"/>
    </location>
</feature>
<dbReference type="EMBL" id="OX459124">
    <property type="protein sequence ID" value="CAI9112278.1"/>
    <property type="molecule type" value="Genomic_DNA"/>
</dbReference>